<protein>
    <submittedName>
        <fullName evidence="1">Uncharacterized protein</fullName>
    </submittedName>
</protein>
<dbReference type="EMBL" id="CM024789">
    <property type="protein sequence ID" value="KAG8014442.1"/>
    <property type="molecule type" value="Genomic_DNA"/>
</dbReference>
<evidence type="ECO:0000313" key="1">
    <source>
        <dbReference type="EMBL" id="KAG8014442.1"/>
    </source>
</evidence>
<proteinExistence type="predicted"/>
<reference evidence="1" key="1">
    <citation type="submission" date="2020-04" db="EMBL/GenBank/DDBJ databases">
        <title>A chromosome-scale assembly and high-density genetic map of the yellow drum (Nibea albiflora) genome.</title>
        <authorList>
            <person name="Xu D."/>
            <person name="Zhang W."/>
            <person name="Chen R."/>
            <person name="Tan P."/>
            <person name="Wang L."/>
            <person name="Song H."/>
            <person name="Tian L."/>
            <person name="Zhu Q."/>
            <person name="Wang B."/>
        </authorList>
    </citation>
    <scope>NUCLEOTIDE SEQUENCE</scope>
    <source>
        <strain evidence="1">ZJHYS-2018</strain>
    </source>
</reference>
<sequence length="259" mass="29830">MFPVLLPYTLISLPPNCWVMWLMISSPVFWTDRMEAFEFHLVITELLIGFLELPTLSMSFHSDAEMIESILIKFINVIFTTRILFQSSICIERYLAVVHPVLYLRYKPLRYRMTFSCVIWLDTIVTAIYQMLLCDSDPRLVALQIITFATVLIINAFCCISVLRALKQPSPGEGERGVSNEVKKRAFSIVLSILVTTFFMYVPLVTMLLLVGKIDLDVLCLAQPLAFCLMIWLGAIYPLLYLHRARKHLTRDDVCVNCF</sequence>
<organism evidence="1 2">
    <name type="scientific">Nibea albiflora</name>
    <name type="common">Yellow drum</name>
    <name type="synonym">Corvina albiflora</name>
    <dbReference type="NCBI Taxonomy" id="240163"/>
    <lineage>
        <taxon>Eukaryota</taxon>
        <taxon>Metazoa</taxon>
        <taxon>Chordata</taxon>
        <taxon>Craniata</taxon>
        <taxon>Vertebrata</taxon>
        <taxon>Euteleostomi</taxon>
        <taxon>Actinopterygii</taxon>
        <taxon>Neopterygii</taxon>
        <taxon>Teleostei</taxon>
        <taxon>Neoteleostei</taxon>
        <taxon>Acanthomorphata</taxon>
        <taxon>Eupercaria</taxon>
        <taxon>Sciaenidae</taxon>
        <taxon>Nibea</taxon>
    </lineage>
</organism>
<gene>
    <name evidence="1" type="ORF">GBF38_002801</name>
</gene>
<accession>A0ACB7FJH7</accession>
<keyword evidence="2" id="KW-1185">Reference proteome</keyword>
<name>A0ACB7FJH7_NIBAL</name>
<evidence type="ECO:0000313" key="2">
    <source>
        <dbReference type="Proteomes" id="UP000805704"/>
    </source>
</evidence>
<dbReference type="Proteomes" id="UP000805704">
    <property type="component" value="Chromosome 1"/>
</dbReference>
<comment type="caution">
    <text evidence="1">The sequence shown here is derived from an EMBL/GenBank/DDBJ whole genome shotgun (WGS) entry which is preliminary data.</text>
</comment>